<dbReference type="GO" id="GO:0004930">
    <property type="term" value="F:G protein-coupled receptor activity"/>
    <property type="evidence" value="ECO:0007669"/>
    <property type="project" value="UniProtKB-KW"/>
</dbReference>
<feature type="domain" description="G-protein coupled receptors family 1 profile" evidence="12">
    <location>
        <begin position="1"/>
        <end position="190"/>
    </location>
</feature>
<keyword evidence="3" id="KW-1003">Cell membrane</keyword>
<reference evidence="13" key="2">
    <citation type="submission" date="2023-05" db="EMBL/GenBank/DDBJ databases">
        <authorList>
            <person name="Fouks B."/>
        </authorList>
    </citation>
    <scope>NUCLEOTIDE SEQUENCE</scope>
    <source>
        <strain evidence="13">Stay&amp;Tobe</strain>
        <tissue evidence="13">Testes</tissue>
    </source>
</reference>
<evidence type="ECO:0000256" key="9">
    <source>
        <dbReference type="ARBA" id="ARBA00023180"/>
    </source>
</evidence>
<evidence type="ECO:0000259" key="12">
    <source>
        <dbReference type="PROSITE" id="PS50262"/>
    </source>
</evidence>
<dbReference type="InterPro" id="IPR008365">
    <property type="entry name" value="Prostanoid_rcpt"/>
</dbReference>
<keyword evidence="4 11" id="KW-0812">Transmembrane</keyword>
<evidence type="ECO:0000313" key="13">
    <source>
        <dbReference type="EMBL" id="KAJ9580069.1"/>
    </source>
</evidence>
<dbReference type="GO" id="GO:0007189">
    <property type="term" value="P:adenylate cyclase-activating G protein-coupled receptor signaling pathway"/>
    <property type="evidence" value="ECO:0007669"/>
    <property type="project" value="TreeGrafter"/>
</dbReference>
<keyword evidence="9" id="KW-0325">Glycoprotein</keyword>
<dbReference type="PROSITE" id="PS50262">
    <property type="entry name" value="G_PROTEIN_RECEP_F1_2"/>
    <property type="match status" value="1"/>
</dbReference>
<dbReference type="InterPro" id="IPR017452">
    <property type="entry name" value="GPCR_Rhodpsn_7TM"/>
</dbReference>
<feature type="transmembrane region" description="Helical" evidence="11">
    <location>
        <begin position="53"/>
        <end position="81"/>
    </location>
</feature>
<evidence type="ECO:0000256" key="4">
    <source>
        <dbReference type="ARBA" id="ARBA00022692"/>
    </source>
</evidence>
<keyword evidence="5 11" id="KW-1133">Transmembrane helix</keyword>
<evidence type="ECO:0000256" key="2">
    <source>
        <dbReference type="ARBA" id="ARBA00010663"/>
    </source>
</evidence>
<dbReference type="InterPro" id="IPR000276">
    <property type="entry name" value="GPCR_Rhodpsn"/>
</dbReference>
<feature type="transmembrane region" description="Helical" evidence="11">
    <location>
        <begin position="137"/>
        <end position="162"/>
    </location>
</feature>
<keyword evidence="14" id="KW-1185">Reference proteome</keyword>
<dbReference type="GO" id="GO:0007204">
    <property type="term" value="P:positive regulation of cytosolic calcium ion concentration"/>
    <property type="evidence" value="ECO:0007669"/>
    <property type="project" value="TreeGrafter"/>
</dbReference>
<evidence type="ECO:0000256" key="11">
    <source>
        <dbReference type="SAM" id="Phobius"/>
    </source>
</evidence>
<gene>
    <name evidence="13" type="ORF">L9F63_004261</name>
</gene>
<proteinExistence type="inferred from homology"/>
<evidence type="ECO:0000256" key="3">
    <source>
        <dbReference type="ARBA" id="ARBA00022475"/>
    </source>
</evidence>
<keyword evidence="7 11" id="KW-0472">Membrane</keyword>
<protein>
    <recommendedName>
        <fullName evidence="12">G-protein coupled receptors family 1 profile domain-containing protein</fullName>
    </recommendedName>
</protein>
<evidence type="ECO:0000256" key="6">
    <source>
        <dbReference type="ARBA" id="ARBA00023040"/>
    </source>
</evidence>
<name>A0AAD7ZG36_DIPPU</name>
<evidence type="ECO:0000256" key="5">
    <source>
        <dbReference type="ARBA" id="ARBA00022989"/>
    </source>
</evidence>
<dbReference type="GO" id="GO:0005886">
    <property type="term" value="C:plasma membrane"/>
    <property type="evidence" value="ECO:0007669"/>
    <property type="project" value="UniProtKB-SubCell"/>
</dbReference>
<dbReference type="Pfam" id="PF00001">
    <property type="entry name" value="7tm_1"/>
    <property type="match status" value="1"/>
</dbReference>
<feature type="non-terminal residue" evidence="13">
    <location>
        <position position="248"/>
    </location>
</feature>
<reference evidence="13" key="1">
    <citation type="journal article" date="2023" name="IScience">
        <title>Live-bearing cockroach genome reveals convergent evolutionary mechanisms linked to viviparity in insects and beyond.</title>
        <authorList>
            <person name="Fouks B."/>
            <person name="Harrison M.C."/>
            <person name="Mikhailova A.A."/>
            <person name="Marchal E."/>
            <person name="English S."/>
            <person name="Carruthers M."/>
            <person name="Jennings E.C."/>
            <person name="Chiamaka E.L."/>
            <person name="Frigard R.A."/>
            <person name="Pippel M."/>
            <person name="Attardo G.M."/>
            <person name="Benoit J.B."/>
            <person name="Bornberg-Bauer E."/>
            <person name="Tobe S.S."/>
        </authorList>
    </citation>
    <scope>NUCLEOTIDE SEQUENCE</scope>
    <source>
        <strain evidence="13">Stay&amp;Tobe</strain>
    </source>
</reference>
<comment type="caution">
    <text evidence="13">The sequence shown here is derived from an EMBL/GenBank/DDBJ whole genome shotgun (WGS) entry which is preliminary data.</text>
</comment>
<dbReference type="EMBL" id="JASPKZ010008362">
    <property type="protein sequence ID" value="KAJ9580069.1"/>
    <property type="molecule type" value="Genomic_DNA"/>
</dbReference>
<evidence type="ECO:0000313" key="14">
    <source>
        <dbReference type="Proteomes" id="UP001233999"/>
    </source>
</evidence>
<keyword evidence="8" id="KW-0675">Receptor</keyword>
<keyword evidence="10" id="KW-0807">Transducer</keyword>
<feature type="transmembrane region" description="Helical" evidence="11">
    <location>
        <begin position="12"/>
        <end position="33"/>
    </location>
</feature>
<dbReference type="PANTHER" id="PTHR11866">
    <property type="entry name" value="G-PROTEIN COUPLED RECEPTOR FAMILY 1 MEMBER"/>
    <property type="match status" value="1"/>
</dbReference>
<dbReference type="AlphaFoldDB" id="A0AAD7ZG36"/>
<dbReference type="PANTHER" id="PTHR11866:SF16">
    <property type="entry name" value="PROSTAGLANDIN E2 RECEPTOR EP4 SUBTYPE-LIKE PROTEIN"/>
    <property type="match status" value="1"/>
</dbReference>
<sequence length="248" mass="27961">HITYNVIRRAIFFLWIAVLVLVCLPLTGFGLYYKHENHKCERYRQAVTPIDRAYAYLFFTFGTLLCLCIVVCNLLVIKVLCHLGCRGTRRHVVWRRISRTRSVSSGSSTTTTGVVNGGDITYYNNASTPEEVAFARLMAVLCIGFVICWMPQMVSILVAQWAEDSLVNKMLGRTADGLIMLHFTLDPFIYVLLRCQRRPCFPNILKLICHTCWSQSGGNSHPTSLAMTDHEHCPSLEPDEARVSAAAV</sequence>
<dbReference type="SUPFAM" id="SSF81321">
    <property type="entry name" value="Family A G protein-coupled receptor-like"/>
    <property type="match status" value="1"/>
</dbReference>
<evidence type="ECO:0000256" key="8">
    <source>
        <dbReference type="ARBA" id="ARBA00023170"/>
    </source>
</evidence>
<comment type="subcellular location">
    <subcellularLocation>
        <location evidence="1">Cell membrane</location>
        <topology evidence="1">Multi-pass membrane protein</topology>
    </subcellularLocation>
</comment>
<feature type="transmembrane region" description="Helical" evidence="11">
    <location>
        <begin position="174"/>
        <end position="193"/>
    </location>
</feature>
<evidence type="ECO:0000256" key="1">
    <source>
        <dbReference type="ARBA" id="ARBA00004651"/>
    </source>
</evidence>
<evidence type="ECO:0000256" key="7">
    <source>
        <dbReference type="ARBA" id="ARBA00023136"/>
    </source>
</evidence>
<dbReference type="Gene3D" id="1.20.1070.10">
    <property type="entry name" value="Rhodopsin 7-helix transmembrane proteins"/>
    <property type="match status" value="1"/>
</dbReference>
<dbReference type="Proteomes" id="UP001233999">
    <property type="component" value="Unassembled WGS sequence"/>
</dbReference>
<comment type="similarity">
    <text evidence="2">Belongs to the G-protein coupled receptor 1 family.</text>
</comment>
<organism evidence="13 14">
    <name type="scientific">Diploptera punctata</name>
    <name type="common">Pacific beetle cockroach</name>
    <dbReference type="NCBI Taxonomy" id="6984"/>
    <lineage>
        <taxon>Eukaryota</taxon>
        <taxon>Metazoa</taxon>
        <taxon>Ecdysozoa</taxon>
        <taxon>Arthropoda</taxon>
        <taxon>Hexapoda</taxon>
        <taxon>Insecta</taxon>
        <taxon>Pterygota</taxon>
        <taxon>Neoptera</taxon>
        <taxon>Polyneoptera</taxon>
        <taxon>Dictyoptera</taxon>
        <taxon>Blattodea</taxon>
        <taxon>Blaberoidea</taxon>
        <taxon>Blaberidae</taxon>
        <taxon>Diplopterinae</taxon>
        <taxon>Diploptera</taxon>
    </lineage>
</organism>
<accession>A0AAD7ZG36</accession>
<keyword evidence="6" id="KW-0297">G-protein coupled receptor</keyword>
<evidence type="ECO:0000256" key="10">
    <source>
        <dbReference type="ARBA" id="ARBA00023224"/>
    </source>
</evidence>